<dbReference type="GO" id="GO:0004842">
    <property type="term" value="F:ubiquitin-protein transferase activity"/>
    <property type="evidence" value="ECO:0007669"/>
    <property type="project" value="InterPro"/>
</dbReference>
<dbReference type="SUPFAM" id="SSF57850">
    <property type="entry name" value="RING/U-box"/>
    <property type="match status" value="1"/>
</dbReference>
<proteinExistence type="predicted"/>
<reference evidence="3 4" key="1">
    <citation type="journal article" date="2024" name="Nat. Commun.">
        <title>Phylogenomics reveals the evolutionary origins of lichenization in chlorophyte algae.</title>
        <authorList>
            <person name="Puginier C."/>
            <person name="Libourel C."/>
            <person name="Otte J."/>
            <person name="Skaloud P."/>
            <person name="Haon M."/>
            <person name="Grisel S."/>
            <person name="Petersen M."/>
            <person name="Berrin J.G."/>
            <person name="Delaux P.M."/>
            <person name="Dal Grande F."/>
            <person name="Keller J."/>
        </authorList>
    </citation>
    <scope>NUCLEOTIDE SEQUENCE [LARGE SCALE GENOMIC DNA]</scope>
    <source>
        <strain evidence="3 4">SAG 245.80</strain>
    </source>
</reference>
<accession>A0AAW1R210</accession>
<evidence type="ECO:0000259" key="2">
    <source>
        <dbReference type="PROSITE" id="PS51698"/>
    </source>
</evidence>
<dbReference type="PANTHER" id="PTHR14000:SF1">
    <property type="entry name" value="HISTONE H2A DEUBIQUITINASE (DUF3755)"/>
    <property type="match status" value="1"/>
</dbReference>
<keyword evidence="4" id="KW-1185">Reference proteome</keyword>
<evidence type="ECO:0000313" key="4">
    <source>
        <dbReference type="Proteomes" id="UP001445335"/>
    </source>
</evidence>
<dbReference type="EMBL" id="JALJOU010000056">
    <property type="protein sequence ID" value="KAK9827668.1"/>
    <property type="molecule type" value="Genomic_DNA"/>
</dbReference>
<feature type="region of interest" description="Disordered" evidence="1">
    <location>
        <begin position="181"/>
        <end position="207"/>
    </location>
</feature>
<organism evidence="3 4">
    <name type="scientific">Elliptochloris bilobata</name>
    <dbReference type="NCBI Taxonomy" id="381761"/>
    <lineage>
        <taxon>Eukaryota</taxon>
        <taxon>Viridiplantae</taxon>
        <taxon>Chlorophyta</taxon>
        <taxon>core chlorophytes</taxon>
        <taxon>Trebouxiophyceae</taxon>
        <taxon>Trebouxiophyceae incertae sedis</taxon>
        <taxon>Elliptochloris clade</taxon>
        <taxon>Elliptochloris</taxon>
    </lineage>
</organism>
<evidence type="ECO:0000256" key="1">
    <source>
        <dbReference type="SAM" id="MobiDB-lite"/>
    </source>
</evidence>
<feature type="region of interest" description="Disordered" evidence="1">
    <location>
        <begin position="641"/>
        <end position="664"/>
    </location>
</feature>
<name>A0AAW1R210_9CHLO</name>
<dbReference type="AlphaFoldDB" id="A0AAW1R210"/>
<evidence type="ECO:0000313" key="3">
    <source>
        <dbReference type="EMBL" id="KAK9827668.1"/>
    </source>
</evidence>
<dbReference type="PANTHER" id="PTHR14000">
    <property type="entry name" value="FINGER CCCH DOMAIN PROTEIN, PUTATIVE (DUF3755)-RELATED"/>
    <property type="match status" value="1"/>
</dbReference>
<feature type="compositionally biased region" description="Low complexity" evidence="1">
    <location>
        <begin position="248"/>
        <end position="257"/>
    </location>
</feature>
<dbReference type="SMART" id="SM00504">
    <property type="entry name" value="Ubox"/>
    <property type="match status" value="1"/>
</dbReference>
<dbReference type="PROSITE" id="PS51698">
    <property type="entry name" value="U_BOX"/>
    <property type="match status" value="1"/>
</dbReference>
<dbReference type="Gene3D" id="3.30.40.10">
    <property type="entry name" value="Zinc/RING finger domain, C3HC4 (zinc finger)"/>
    <property type="match status" value="1"/>
</dbReference>
<dbReference type="Proteomes" id="UP001445335">
    <property type="component" value="Unassembled WGS sequence"/>
</dbReference>
<comment type="caution">
    <text evidence="3">The sequence shown here is derived from an EMBL/GenBank/DDBJ whole genome shotgun (WGS) entry which is preliminary data.</text>
</comment>
<gene>
    <name evidence="3" type="ORF">WJX81_005475</name>
</gene>
<dbReference type="InterPro" id="IPR003613">
    <property type="entry name" value="Ubox_domain"/>
</dbReference>
<dbReference type="InterPro" id="IPR013083">
    <property type="entry name" value="Znf_RING/FYVE/PHD"/>
</dbReference>
<sequence length="710" mass="73521">MAQNLLKEWGDGKAELQRAGADRQQVALKARADTAYRCEWEPAEQAALDAALAQWPAPRHSALERYVRAAAALPRKGVRDVALRCAWLRERGAQRKRKADEAASAAAPGGSASGAGGKKAARRDRGQSVFAVQAKAPAAGAGAAGACGVVGGVALGMGIGVPRIPPMAGLGPAPGLAMGAPPGHLAPGAQGGPGGAQMRGVPAGQLGGPAVGGAPGALPGGMYLPGGGLHPSMVAGAYFGAPAAANGGPPGAAAGAGDDQLPNHGAATTGGVGGPVADLLEQNYAIFQEYKANMAIYKVAENTQLLMRIHANIQKINHQMQHMEGVMQYMPPLPVEVNEHLMEVVLARSSASGMYAGGAMGPPPPLPGVAGSVAGRGHYNVTQLPRTYCAGILKSQRCETHGKRGQQQGGMDRAPSFSFPLPLLLPPPENHSGWPHSKAEEEGLWKTPNDLICPITHEVFRDPVINAAGQVYERAAIERHLGPAKGSAVDPVSRQPLPNRELTPVFILRSRAMEFRESVARRNVERACAPGCQDPVRHVRRAVELAGELAVPGLSRECAAYVASHPSNAYDGPALRVFARGLAAAGQRDRAAAVYCGLLQSAADRAAQKAVLLKYVQLQCRQLGNQQAAIAAQLAELRQRQAAAGAGPRREPSGSSPSPGARQLGRPAWVGRRVVVGAAAAAALVGGSHPLARLARLLPLIFLMQDMGLD</sequence>
<dbReference type="Pfam" id="PF04564">
    <property type="entry name" value="U-box"/>
    <property type="match status" value="1"/>
</dbReference>
<dbReference type="CDD" id="cd16655">
    <property type="entry name" value="RING-Ubox_WDSUB1-like"/>
    <property type="match status" value="1"/>
</dbReference>
<protein>
    <recommendedName>
        <fullName evidence="2">U-box domain-containing protein</fullName>
    </recommendedName>
</protein>
<feature type="region of interest" description="Disordered" evidence="1">
    <location>
        <begin position="248"/>
        <end position="269"/>
    </location>
</feature>
<feature type="domain" description="U-box" evidence="2">
    <location>
        <begin position="446"/>
        <end position="522"/>
    </location>
</feature>
<feature type="region of interest" description="Disordered" evidence="1">
    <location>
        <begin position="94"/>
        <end position="124"/>
    </location>
</feature>
<dbReference type="GO" id="GO:0016567">
    <property type="term" value="P:protein ubiquitination"/>
    <property type="evidence" value="ECO:0007669"/>
    <property type="project" value="InterPro"/>
</dbReference>